<protein>
    <submittedName>
        <fullName evidence="10">Glutamate synthase small chain</fullName>
    </submittedName>
</protein>
<dbReference type="SUPFAM" id="SSF46548">
    <property type="entry name" value="alpha-helical ferredoxin"/>
    <property type="match status" value="1"/>
</dbReference>
<dbReference type="RefSeq" id="WP_042487527.1">
    <property type="nucleotide sequence ID" value="NZ_BBPI01000054.1"/>
</dbReference>
<evidence type="ECO:0000256" key="2">
    <source>
        <dbReference type="ARBA" id="ARBA00022485"/>
    </source>
</evidence>
<dbReference type="PANTHER" id="PTHR42783">
    <property type="entry name" value="GLUTAMATE SYNTHASE [NADPH] SMALL CHAIN"/>
    <property type="match status" value="1"/>
</dbReference>
<dbReference type="PRINTS" id="PR00419">
    <property type="entry name" value="ADXRDTASE"/>
</dbReference>
<evidence type="ECO:0000256" key="1">
    <source>
        <dbReference type="ARBA" id="ARBA00001966"/>
    </source>
</evidence>
<sequence length="483" mass="51706">MANDSMLKFVGRDQAYPAKRAAETRAEDFREIAERYAPPAAEDQAGRCSQCGVPYCSVHCPLHNHIPDWLRLTAEGRLREAYELSNSTSTMPEICGRICPQDRLCEGNCVIEFSGHGAVTIGSVEKFITDTAWEEGWVEPLVPGPARGQSVAVIGAGPAGLTAAEYLRVSGYEVHVYDRHDRAGGLLTYGIPGFKLEKPVVMRRVERLKAGGIVFHEGFAVGEDATLEELRRRHDAVLIATGVYKARNVEVDGAGANGVIAALDYLTASNRKSFGDTVEAFENGSLNAAGKNVVVIGGGDTAMDCVRTAIRQGAKSVKCLYRRDRANMPGSQREVANAEEEGAEFVWLSAPLGFEGGDTVTGVRAAKMRLGAPDASGRRAPEAEPGADHLLEADMVIKALGFDAEDLPSLFGTAELGVSRWGTVLVDGRTLMTSLDGVFAAGDIVRGASLVVWAIRDGRDVAKAMHQWLKARAKAGAHEKVAA</sequence>
<dbReference type="Gene3D" id="3.50.50.60">
    <property type="entry name" value="FAD/NAD(P)-binding domain"/>
    <property type="match status" value="2"/>
</dbReference>
<dbReference type="Proteomes" id="UP000032305">
    <property type="component" value="Unassembled WGS sequence"/>
</dbReference>
<dbReference type="eggNOG" id="COG0493">
    <property type="taxonomic scope" value="Bacteria"/>
</dbReference>
<comment type="cofactor">
    <cofactor evidence="1">
        <name>[4Fe-4S] cluster</name>
        <dbReference type="ChEBI" id="CHEBI:49883"/>
    </cofactor>
</comment>
<dbReference type="GO" id="GO:0051539">
    <property type="term" value="F:4 iron, 4 sulfur cluster binding"/>
    <property type="evidence" value="ECO:0007669"/>
    <property type="project" value="UniProtKB-KW"/>
</dbReference>
<evidence type="ECO:0000313" key="11">
    <source>
        <dbReference type="Proteomes" id="UP000032305"/>
    </source>
</evidence>
<dbReference type="NCBIfam" id="TIGR01318">
    <property type="entry name" value="gltD_gamma_fam"/>
    <property type="match status" value="1"/>
</dbReference>
<evidence type="ECO:0000256" key="3">
    <source>
        <dbReference type="ARBA" id="ARBA00022723"/>
    </source>
</evidence>
<evidence type="ECO:0000313" key="10">
    <source>
        <dbReference type="EMBL" id="GAM01212.1"/>
    </source>
</evidence>
<evidence type="ECO:0000256" key="7">
    <source>
        <dbReference type="ARBA" id="ARBA00023014"/>
    </source>
</evidence>
<keyword evidence="3" id="KW-0479">Metal-binding</keyword>
<gene>
    <name evidence="10" type="primary">gltD</name>
    <name evidence="10" type="ORF">SP5_054_00080</name>
</gene>
<proteinExistence type="predicted"/>
<name>A0A0A1W7Q4_9SPHN</name>
<dbReference type="EMBL" id="BBPI01000054">
    <property type="protein sequence ID" value="GAM01212.1"/>
    <property type="molecule type" value="Genomic_DNA"/>
</dbReference>
<evidence type="ECO:0000259" key="9">
    <source>
        <dbReference type="Pfam" id="PF14691"/>
    </source>
</evidence>
<keyword evidence="4" id="KW-0521">NADP</keyword>
<feature type="domain" description="FAD/NAD(P)-binding" evidence="8">
    <location>
        <begin position="150"/>
        <end position="458"/>
    </location>
</feature>
<dbReference type="InterPro" id="IPR009051">
    <property type="entry name" value="Helical_ferredxn"/>
</dbReference>
<dbReference type="InterPro" id="IPR023753">
    <property type="entry name" value="FAD/NAD-binding_dom"/>
</dbReference>
<keyword evidence="6" id="KW-0408">Iron</keyword>
<feature type="domain" description="Dihydroprymidine dehydrogenase" evidence="9">
    <location>
        <begin position="25"/>
        <end position="136"/>
    </location>
</feature>
<keyword evidence="5" id="KW-0560">Oxidoreductase</keyword>
<dbReference type="Gene3D" id="1.10.1060.10">
    <property type="entry name" value="Alpha-helical ferredoxin"/>
    <property type="match status" value="1"/>
</dbReference>
<dbReference type="Pfam" id="PF14691">
    <property type="entry name" value="Fer4_20"/>
    <property type="match status" value="1"/>
</dbReference>
<dbReference type="Pfam" id="PF07992">
    <property type="entry name" value="Pyr_redox_2"/>
    <property type="match status" value="1"/>
</dbReference>
<dbReference type="InterPro" id="IPR006006">
    <property type="entry name" value="GltD-like"/>
</dbReference>
<dbReference type="OrthoDB" id="9803192at2"/>
<comment type="caution">
    <text evidence="10">The sequence shown here is derived from an EMBL/GenBank/DDBJ whole genome shotgun (WGS) entry which is preliminary data.</text>
</comment>
<dbReference type="SUPFAM" id="SSF51971">
    <property type="entry name" value="Nucleotide-binding domain"/>
    <property type="match status" value="1"/>
</dbReference>
<evidence type="ECO:0000256" key="4">
    <source>
        <dbReference type="ARBA" id="ARBA00022857"/>
    </source>
</evidence>
<keyword evidence="11" id="KW-1185">Reference proteome</keyword>
<dbReference type="InterPro" id="IPR036188">
    <property type="entry name" value="FAD/NAD-bd_sf"/>
</dbReference>
<accession>A0A0A1W7Q4</accession>
<keyword evidence="2" id="KW-0004">4Fe-4S</keyword>
<evidence type="ECO:0000256" key="6">
    <source>
        <dbReference type="ARBA" id="ARBA00023004"/>
    </source>
</evidence>
<dbReference type="GO" id="GO:0016491">
    <property type="term" value="F:oxidoreductase activity"/>
    <property type="evidence" value="ECO:0007669"/>
    <property type="project" value="UniProtKB-KW"/>
</dbReference>
<reference evidence="10 11" key="1">
    <citation type="submission" date="2014-11" db="EMBL/GenBank/DDBJ databases">
        <title>Whole genome shotgun sequence of Sphingomonas parapaucimobilis NBRC 15100.</title>
        <authorList>
            <person name="Katano-Makiyama Y."/>
            <person name="Hosoyama A."/>
            <person name="Hashimoto M."/>
            <person name="Hosoyama Y."/>
            <person name="Noguchi M."/>
            <person name="Numata M."/>
            <person name="Tsuchikane K."/>
            <person name="Hirakata S."/>
            <person name="Uohara A."/>
            <person name="Shimodaira J."/>
            <person name="Ohji S."/>
            <person name="Ichikawa N."/>
            <person name="Kimura A."/>
            <person name="Yamazoe A."/>
            <person name="Fujita N."/>
        </authorList>
    </citation>
    <scope>NUCLEOTIDE SEQUENCE [LARGE SCALE GENOMIC DNA]</scope>
    <source>
        <strain evidence="10 11">NBRC 15100</strain>
    </source>
</reference>
<keyword evidence="7" id="KW-0411">Iron-sulfur</keyword>
<evidence type="ECO:0000259" key="8">
    <source>
        <dbReference type="Pfam" id="PF07992"/>
    </source>
</evidence>
<dbReference type="PANTHER" id="PTHR42783:SF3">
    <property type="entry name" value="GLUTAMATE SYNTHASE [NADPH] SMALL CHAIN-RELATED"/>
    <property type="match status" value="1"/>
</dbReference>
<dbReference type="GO" id="GO:0046872">
    <property type="term" value="F:metal ion binding"/>
    <property type="evidence" value="ECO:0007669"/>
    <property type="project" value="UniProtKB-KW"/>
</dbReference>
<dbReference type="FunFam" id="3.50.50.60:FF:000041">
    <property type="entry name" value="Glutamate synthase, small subunit"/>
    <property type="match status" value="1"/>
</dbReference>
<dbReference type="AlphaFoldDB" id="A0A0A1W7Q4"/>
<dbReference type="InterPro" id="IPR028261">
    <property type="entry name" value="DPD_II"/>
</dbReference>
<organism evidence="10 11">
    <name type="scientific">Sphingomonas parapaucimobilis NBRC 15100</name>
    <dbReference type="NCBI Taxonomy" id="1219049"/>
    <lineage>
        <taxon>Bacteria</taxon>
        <taxon>Pseudomonadati</taxon>
        <taxon>Pseudomonadota</taxon>
        <taxon>Alphaproteobacteria</taxon>
        <taxon>Sphingomonadales</taxon>
        <taxon>Sphingomonadaceae</taxon>
        <taxon>Sphingomonas</taxon>
    </lineage>
</organism>
<evidence type="ECO:0000256" key="5">
    <source>
        <dbReference type="ARBA" id="ARBA00023002"/>
    </source>
</evidence>